<evidence type="ECO:0000256" key="5">
    <source>
        <dbReference type="SAM" id="Phobius"/>
    </source>
</evidence>
<organism evidence="8 9">
    <name type="scientific">Paraburkholderia solisilvae</name>
    <dbReference type="NCBI Taxonomy" id="624376"/>
    <lineage>
        <taxon>Bacteria</taxon>
        <taxon>Pseudomonadati</taxon>
        <taxon>Pseudomonadota</taxon>
        <taxon>Betaproteobacteria</taxon>
        <taxon>Burkholderiales</taxon>
        <taxon>Burkholderiaceae</taxon>
        <taxon>Paraburkholderia</taxon>
    </lineage>
</organism>
<keyword evidence="5" id="KW-0472">Membrane</keyword>
<dbReference type="AlphaFoldDB" id="A0A6J5DZH1"/>
<dbReference type="InterPro" id="IPR003660">
    <property type="entry name" value="HAMP_dom"/>
</dbReference>
<keyword evidence="2" id="KW-0488">Methylation</keyword>
<dbReference type="CDD" id="cd11386">
    <property type="entry name" value="MCP_signal"/>
    <property type="match status" value="1"/>
</dbReference>
<comment type="similarity">
    <text evidence="3">Belongs to the methyl-accepting chemotaxis (MCP) protein family.</text>
</comment>
<evidence type="ECO:0000313" key="9">
    <source>
        <dbReference type="Proteomes" id="UP000494329"/>
    </source>
</evidence>
<evidence type="ECO:0000259" key="7">
    <source>
        <dbReference type="PROSITE" id="PS50885"/>
    </source>
</evidence>
<evidence type="ECO:0000256" key="3">
    <source>
        <dbReference type="ARBA" id="ARBA00029447"/>
    </source>
</evidence>
<dbReference type="InterPro" id="IPR004091">
    <property type="entry name" value="Chemotax_Me-accpt_rcpt_Me-site"/>
</dbReference>
<evidence type="ECO:0000256" key="2">
    <source>
        <dbReference type="ARBA" id="ARBA00022481"/>
    </source>
</evidence>
<evidence type="ECO:0000256" key="4">
    <source>
        <dbReference type="PROSITE-ProRule" id="PRU00284"/>
    </source>
</evidence>
<dbReference type="Pfam" id="PF00672">
    <property type="entry name" value="HAMP"/>
    <property type="match status" value="1"/>
</dbReference>
<keyword evidence="5" id="KW-0812">Transmembrane</keyword>
<dbReference type="PROSITE" id="PS50111">
    <property type="entry name" value="CHEMOTAXIS_TRANSDUC_2"/>
    <property type="match status" value="1"/>
</dbReference>
<dbReference type="SUPFAM" id="SSF58104">
    <property type="entry name" value="Methyl-accepting chemotaxis protein (MCP) signaling domain"/>
    <property type="match status" value="1"/>
</dbReference>
<dbReference type="RefSeq" id="WP_246270313.1">
    <property type="nucleotide sequence ID" value="NZ_CADIKF010000023.1"/>
</dbReference>
<keyword evidence="5" id="KW-1133">Transmembrane helix</keyword>
<dbReference type="GO" id="GO:0004888">
    <property type="term" value="F:transmembrane signaling receptor activity"/>
    <property type="evidence" value="ECO:0007669"/>
    <property type="project" value="TreeGrafter"/>
</dbReference>
<dbReference type="PROSITE" id="PS00538">
    <property type="entry name" value="CHEMOTAXIS_TRANSDUC_1"/>
    <property type="match status" value="1"/>
</dbReference>
<dbReference type="FunFam" id="1.10.287.950:FF:000001">
    <property type="entry name" value="Methyl-accepting chemotaxis sensory transducer"/>
    <property type="match status" value="1"/>
</dbReference>
<dbReference type="Pfam" id="PF00015">
    <property type="entry name" value="MCPsignal"/>
    <property type="match status" value="1"/>
</dbReference>
<reference evidence="8 9" key="1">
    <citation type="submission" date="2020-04" db="EMBL/GenBank/DDBJ databases">
        <authorList>
            <person name="De Canck E."/>
        </authorList>
    </citation>
    <scope>NUCLEOTIDE SEQUENCE [LARGE SCALE GENOMIC DNA]</scope>
    <source>
        <strain evidence="8 9">LMG 29739</strain>
    </source>
</reference>
<dbReference type="SMART" id="SM00304">
    <property type="entry name" value="HAMP"/>
    <property type="match status" value="1"/>
</dbReference>
<protein>
    <recommendedName>
        <fullName evidence="10">Methyl-accepting chemotaxis protein I</fullName>
    </recommendedName>
</protein>
<dbReference type="PANTHER" id="PTHR43531">
    <property type="entry name" value="PROTEIN ICFG"/>
    <property type="match status" value="1"/>
</dbReference>
<evidence type="ECO:0000256" key="1">
    <source>
        <dbReference type="ARBA" id="ARBA00004370"/>
    </source>
</evidence>
<dbReference type="PANTHER" id="PTHR43531:SF14">
    <property type="entry name" value="METHYL-ACCEPTING CHEMOTAXIS PROTEIN I-RELATED"/>
    <property type="match status" value="1"/>
</dbReference>
<keyword evidence="9" id="KW-1185">Reference proteome</keyword>
<feature type="domain" description="Methyl-accepting transducer" evidence="6">
    <location>
        <begin position="402"/>
        <end position="631"/>
    </location>
</feature>
<dbReference type="GO" id="GO:0006935">
    <property type="term" value="P:chemotaxis"/>
    <property type="evidence" value="ECO:0007669"/>
    <property type="project" value="TreeGrafter"/>
</dbReference>
<dbReference type="Gene3D" id="1.10.287.950">
    <property type="entry name" value="Methyl-accepting chemotaxis protein"/>
    <property type="match status" value="1"/>
</dbReference>
<dbReference type="SMART" id="SM00283">
    <property type="entry name" value="MA"/>
    <property type="match status" value="1"/>
</dbReference>
<accession>A0A6J5DZH1</accession>
<dbReference type="Proteomes" id="UP000494329">
    <property type="component" value="Unassembled WGS sequence"/>
</dbReference>
<evidence type="ECO:0000259" key="6">
    <source>
        <dbReference type="PROSITE" id="PS50111"/>
    </source>
</evidence>
<evidence type="ECO:0008006" key="10">
    <source>
        <dbReference type="Google" id="ProtNLM"/>
    </source>
</evidence>
<dbReference type="InterPro" id="IPR051310">
    <property type="entry name" value="MCP_chemotaxis"/>
</dbReference>
<dbReference type="EMBL" id="CADIKF010000023">
    <property type="protein sequence ID" value="CAB3759559.1"/>
    <property type="molecule type" value="Genomic_DNA"/>
</dbReference>
<name>A0A6J5DZH1_9BURK</name>
<dbReference type="InterPro" id="IPR004089">
    <property type="entry name" value="MCPsignal_dom"/>
</dbReference>
<feature type="transmembrane region" description="Helical" evidence="5">
    <location>
        <begin position="319"/>
        <end position="341"/>
    </location>
</feature>
<feature type="domain" description="HAMP" evidence="7">
    <location>
        <begin position="345"/>
        <end position="397"/>
    </location>
</feature>
<evidence type="ECO:0000313" key="8">
    <source>
        <dbReference type="EMBL" id="CAB3759559.1"/>
    </source>
</evidence>
<dbReference type="GO" id="GO:0007165">
    <property type="term" value="P:signal transduction"/>
    <property type="evidence" value="ECO:0007669"/>
    <property type="project" value="UniProtKB-KW"/>
</dbReference>
<gene>
    <name evidence="8" type="ORF">LMG29739_03185</name>
</gene>
<keyword evidence="4" id="KW-0807">Transducer</keyword>
<dbReference type="GO" id="GO:0005886">
    <property type="term" value="C:plasma membrane"/>
    <property type="evidence" value="ECO:0007669"/>
    <property type="project" value="TreeGrafter"/>
</dbReference>
<dbReference type="PROSITE" id="PS50885">
    <property type="entry name" value="HAMP"/>
    <property type="match status" value="1"/>
</dbReference>
<proteinExistence type="inferred from homology"/>
<sequence length="648" mass="68043">MRLFAPGMALMGRLKMSRKLAVLALLFLLPLSVCLYAILSDEASFYISTRDELDGVRLLETSQALLKAVQKRRGASASLMAGNPSIRPAFDAANADAQRLVATLRDEAATTKRFDLTAQTDALSAQYAQLAQMPLTGPVKDVFDAHTALVHAIFAFTADLADASQLALDPQAATYYLANSVVLSLPSAAEMAAIARGKGAAALSQAGEGQLGAADRSALGVHAAFLRDQIDTVRRDLKRVQNALGEGDGATRVQNLNFDDFDAFGKIVAGLASDPDAPAPDSNAYFASGTRAVDAVYRAHGQLSALLESLLAERAHAQAVHIAVLALLSVVSVGVALYLFVAFARRTGADVNDIAGRMTQASAGDLRGRLDVSGRDELASIRLRLNELLASLNRTIMTTRASAESVLTGSQEIASGNLDLSRRTEEQAASLEETAASMEQLTATVRHNAENAKQAGVLSREASSRASASGEVIAHAVGVMNEIGKRSADMAAMISTIEGIAFQTNILALNAAVEAARAGEQGKGFAVVAGEVRTLAHRTATAAKDVKEMIERSSASVEGGTRLFHDAQSAIRSVIDAVTNVDAIVNEIAGASLQQGEGIEQVNIAITQLDRTTQQNAALVEQAAAASASLKEQALKMEEVVATFHVDV</sequence>
<comment type="subcellular location">
    <subcellularLocation>
        <location evidence="1">Membrane</location>
    </subcellularLocation>
</comment>